<reference evidence="1" key="1">
    <citation type="submission" date="2013-11" db="EMBL/GenBank/DDBJ databases">
        <title>Comparative genomics of Ignicoccus.</title>
        <authorList>
            <person name="Podar M."/>
        </authorList>
    </citation>
    <scope>NUCLEOTIDE SEQUENCE</scope>
    <source>
        <strain evidence="1">DSM 13166</strain>
    </source>
</reference>
<gene>
    <name evidence="1" type="ORF">IPA_09645</name>
</gene>
<evidence type="ECO:0000313" key="1">
    <source>
        <dbReference type="EMBL" id="UXD22926.1"/>
    </source>
</evidence>
<organism evidence="1 2">
    <name type="scientific">Ignicoccus pacificus DSM 13166</name>
    <dbReference type="NCBI Taxonomy" id="940294"/>
    <lineage>
        <taxon>Archaea</taxon>
        <taxon>Thermoproteota</taxon>
        <taxon>Thermoprotei</taxon>
        <taxon>Desulfurococcales</taxon>
        <taxon>Desulfurococcaceae</taxon>
        <taxon>Ignicoccus</taxon>
    </lineage>
</organism>
<dbReference type="KEGG" id="ipc:IPA_09645"/>
<sequence>MKKEWQNEVQKVPGYEVAWYVVYEVSDVEIEVLDYENIDTATINTLKGIVANIIHDLKAISEKELKAIPIEKRKLDVVTRAKGGYISMSLVADNMLVMAGLRKK</sequence>
<evidence type="ECO:0000313" key="2">
    <source>
        <dbReference type="Proteomes" id="UP001063698"/>
    </source>
</evidence>
<dbReference type="AlphaFoldDB" id="A0A977KC78"/>
<proteinExistence type="predicted"/>
<keyword evidence="2" id="KW-1185">Reference proteome</keyword>
<dbReference type="EMBL" id="CP006868">
    <property type="protein sequence ID" value="UXD22926.1"/>
    <property type="molecule type" value="Genomic_DNA"/>
</dbReference>
<accession>A0A977KC78</accession>
<protein>
    <submittedName>
        <fullName evidence="1">Uncharacterized protein</fullName>
    </submittedName>
</protein>
<dbReference type="Proteomes" id="UP001063698">
    <property type="component" value="Chromosome"/>
</dbReference>
<name>A0A977KC78_9CREN</name>